<keyword evidence="8" id="KW-1185">Reference proteome</keyword>
<dbReference type="SUPFAM" id="SSF53850">
    <property type="entry name" value="Periplasmic binding protein-like II"/>
    <property type="match status" value="1"/>
</dbReference>
<dbReference type="InterPro" id="IPR036390">
    <property type="entry name" value="WH_DNA-bd_sf"/>
</dbReference>
<gene>
    <name evidence="7" type="ORF">DLJ53_22495</name>
</gene>
<evidence type="ECO:0000256" key="4">
    <source>
        <dbReference type="ARBA" id="ARBA00023159"/>
    </source>
</evidence>
<proteinExistence type="inferred from homology"/>
<dbReference type="RefSeq" id="WP_111349442.1">
    <property type="nucleotide sequence ID" value="NZ_JAIWKD010000006.1"/>
</dbReference>
<dbReference type="FunFam" id="1.10.10.10:FF:000001">
    <property type="entry name" value="LysR family transcriptional regulator"/>
    <property type="match status" value="1"/>
</dbReference>
<dbReference type="Proteomes" id="UP000249590">
    <property type="component" value="Unassembled WGS sequence"/>
</dbReference>
<evidence type="ECO:0000256" key="2">
    <source>
        <dbReference type="ARBA" id="ARBA00023015"/>
    </source>
</evidence>
<organism evidence="7 8">
    <name type="scientific">Acuticoccus sediminis</name>
    <dbReference type="NCBI Taxonomy" id="2184697"/>
    <lineage>
        <taxon>Bacteria</taxon>
        <taxon>Pseudomonadati</taxon>
        <taxon>Pseudomonadota</taxon>
        <taxon>Alphaproteobacteria</taxon>
        <taxon>Hyphomicrobiales</taxon>
        <taxon>Amorphaceae</taxon>
        <taxon>Acuticoccus</taxon>
    </lineage>
</organism>
<evidence type="ECO:0000313" key="8">
    <source>
        <dbReference type="Proteomes" id="UP000249590"/>
    </source>
</evidence>
<evidence type="ECO:0000313" key="7">
    <source>
        <dbReference type="EMBL" id="RAH99310.1"/>
    </source>
</evidence>
<dbReference type="SUPFAM" id="SSF46785">
    <property type="entry name" value="Winged helix' DNA-binding domain"/>
    <property type="match status" value="1"/>
</dbReference>
<dbReference type="EMBL" id="QHHQ01000005">
    <property type="protein sequence ID" value="RAH99310.1"/>
    <property type="molecule type" value="Genomic_DNA"/>
</dbReference>
<dbReference type="GO" id="GO:0003700">
    <property type="term" value="F:DNA-binding transcription factor activity"/>
    <property type="evidence" value="ECO:0007669"/>
    <property type="project" value="InterPro"/>
</dbReference>
<name>A0A8B2NL87_9HYPH</name>
<dbReference type="Pfam" id="PF00126">
    <property type="entry name" value="HTH_1"/>
    <property type="match status" value="1"/>
</dbReference>
<dbReference type="Pfam" id="PF03466">
    <property type="entry name" value="LysR_substrate"/>
    <property type="match status" value="1"/>
</dbReference>
<dbReference type="InterPro" id="IPR036388">
    <property type="entry name" value="WH-like_DNA-bd_sf"/>
</dbReference>
<evidence type="ECO:0000256" key="3">
    <source>
        <dbReference type="ARBA" id="ARBA00023125"/>
    </source>
</evidence>
<sequence length="308" mass="34150">MDLRHLRYFLAIAESRSISVAAHTIGVAQPSLSQHLRRMEEELGVRLVERSPRGTMLTEEGQVLVEHARRICGMLDACVEEMRNLSGEVKGTVAFGIPPSAAMAMSVPLAETVRLELPHVRLRAIESMSTYIKSWIDDRTVDLAIVYDLENADHLRATHLVNEELHFISAPDSWPFDTDPGTPVPFKALEAVEMILPSNGLRRTIERYAEAHGVTLNVVMDMDAMTQIKELVARGSGYAIFAPAATQDLVARGELVRARIIDPVLIRPVHLVNHRDVVLSRAGRAVEAITLKVVHELVSRGLWEGSLP</sequence>
<dbReference type="GO" id="GO:0003677">
    <property type="term" value="F:DNA binding"/>
    <property type="evidence" value="ECO:0007669"/>
    <property type="project" value="UniProtKB-KW"/>
</dbReference>
<dbReference type="Gene3D" id="3.40.190.290">
    <property type="match status" value="1"/>
</dbReference>
<dbReference type="Gene3D" id="1.10.10.10">
    <property type="entry name" value="Winged helix-like DNA-binding domain superfamily/Winged helix DNA-binding domain"/>
    <property type="match status" value="1"/>
</dbReference>
<evidence type="ECO:0000256" key="5">
    <source>
        <dbReference type="ARBA" id="ARBA00023163"/>
    </source>
</evidence>
<dbReference type="PRINTS" id="PR00039">
    <property type="entry name" value="HTHLYSR"/>
</dbReference>
<dbReference type="GO" id="GO:2000142">
    <property type="term" value="P:regulation of DNA-templated transcription initiation"/>
    <property type="evidence" value="ECO:0007669"/>
    <property type="project" value="TreeGrafter"/>
</dbReference>
<dbReference type="OrthoDB" id="8479357at2"/>
<comment type="similarity">
    <text evidence="1">Belongs to the LysR transcriptional regulatory family.</text>
</comment>
<feature type="domain" description="HTH lysR-type" evidence="6">
    <location>
        <begin position="1"/>
        <end position="58"/>
    </location>
</feature>
<dbReference type="PANTHER" id="PTHR30293:SF0">
    <property type="entry name" value="NITROGEN ASSIMILATION REGULATORY PROTEIN NAC"/>
    <property type="match status" value="1"/>
</dbReference>
<keyword evidence="2" id="KW-0805">Transcription regulation</keyword>
<dbReference type="AlphaFoldDB" id="A0A8B2NL87"/>
<dbReference type="InterPro" id="IPR000847">
    <property type="entry name" value="LysR_HTH_N"/>
</dbReference>
<evidence type="ECO:0000256" key="1">
    <source>
        <dbReference type="ARBA" id="ARBA00009437"/>
    </source>
</evidence>
<protein>
    <submittedName>
        <fullName evidence="7">LysR family transcriptional regulator</fullName>
    </submittedName>
</protein>
<evidence type="ECO:0000259" key="6">
    <source>
        <dbReference type="PROSITE" id="PS50931"/>
    </source>
</evidence>
<accession>A0A8B2NL87</accession>
<keyword evidence="5" id="KW-0804">Transcription</keyword>
<reference evidence="7 8" key="1">
    <citation type="submission" date="2018-05" db="EMBL/GenBank/DDBJ databases">
        <title>Acuticoccus sediminis sp. nov., isolated from deep-sea sediment of Indian Ocean.</title>
        <authorList>
            <person name="Liu X."/>
            <person name="Lai Q."/>
            <person name="Du Y."/>
            <person name="Sun F."/>
            <person name="Zhang X."/>
            <person name="Wang S."/>
            <person name="Shao Z."/>
        </authorList>
    </citation>
    <scope>NUCLEOTIDE SEQUENCE [LARGE SCALE GENOMIC DNA]</scope>
    <source>
        <strain evidence="7 8">PTG4-2</strain>
    </source>
</reference>
<dbReference type="InterPro" id="IPR005119">
    <property type="entry name" value="LysR_subst-bd"/>
</dbReference>
<dbReference type="PROSITE" id="PS50931">
    <property type="entry name" value="HTH_LYSR"/>
    <property type="match status" value="1"/>
</dbReference>
<keyword evidence="3" id="KW-0238">DNA-binding</keyword>
<keyword evidence="4" id="KW-0010">Activator</keyword>
<comment type="caution">
    <text evidence="7">The sequence shown here is derived from an EMBL/GenBank/DDBJ whole genome shotgun (WGS) entry which is preliminary data.</text>
</comment>
<dbReference type="PANTHER" id="PTHR30293">
    <property type="entry name" value="TRANSCRIPTIONAL REGULATORY PROTEIN NAC-RELATED"/>
    <property type="match status" value="1"/>
</dbReference>